<dbReference type="Proteomes" id="UP000078542">
    <property type="component" value="Unassembled WGS sequence"/>
</dbReference>
<dbReference type="EMBL" id="KQ977642">
    <property type="protein sequence ID" value="KYN00971.1"/>
    <property type="molecule type" value="Genomic_DNA"/>
</dbReference>
<accession>A0A195CJR6</accession>
<reference evidence="1 2" key="1">
    <citation type="submission" date="2016-03" db="EMBL/GenBank/DDBJ databases">
        <title>Cyphomyrmex costatus WGS genome.</title>
        <authorList>
            <person name="Nygaard S."/>
            <person name="Hu H."/>
            <person name="Boomsma J."/>
            <person name="Zhang G."/>
        </authorList>
    </citation>
    <scope>NUCLEOTIDE SEQUENCE [LARGE SCALE GENOMIC DNA]</scope>
    <source>
        <strain evidence="1">MS0001</strain>
        <tissue evidence="1">Whole body</tissue>
    </source>
</reference>
<evidence type="ECO:0000313" key="2">
    <source>
        <dbReference type="Proteomes" id="UP000078542"/>
    </source>
</evidence>
<proteinExistence type="predicted"/>
<gene>
    <name evidence="1" type="ORF">ALC62_08197</name>
</gene>
<organism evidence="1 2">
    <name type="scientific">Cyphomyrmex costatus</name>
    <dbReference type="NCBI Taxonomy" id="456900"/>
    <lineage>
        <taxon>Eukaryota</taxon>
        <taxon>Metazoa</taxon>
        <taxon>Ecdysozoa</taxon>
        <taxon>Arthropoda</taxon>
        <taxon>Hexapoda</taxon>
        <taxon>Insecta</taxon>
        <taxon>Pterygota</taxon>
        <taxon>Neoptera</taxon>
        <taxon>Endopterygota</taxon>
        <taxon>Hymenoptera</taxon>
        <taxon>Apocrita</taxon>
        <taxon>Aculeata</taxon>
        <taxon>Formicoidea</taxon>
        <taxon>Formicidae</taxon>
        <taxon>Myrmicinae</taxon>
        <taxon>Cyphomyrmex</taxon>
    </lineage>
</organism>
<protein>
    <submittedName>
        <fullName evidence="1">Uncharacterized protein</fullName>
    </submittedName>
</protein>
<evidence type="ECO:0000313" key="1">
    <source>
        <dbReference type="EMBL" id="KYN00971.1"/>
    </source>
</evidence>
<dbReference type="AlphaFoldDB" id="A0A195CJR6"/>
<keyword evidence="2" id="KW-1185">Reference proteome</keyword>
<sequence length="66" mass="8040">MGKVQNGKWVLHELSERAVDNRYNICLLLLGKEKKYFMSFFRRNIRMLPERWKNAENDGNYLDYNI</sequence>
<name>A0A195CJR6_9HYME</name>